<reference evidence="1 2" key="1">
    <citation type="submission" date="2021-03" db="EMBL/GenBank/DDBJ databases">
        <authorList>
            <person name="King G.J."/>
            <person name="Bancroft I."/>
            <person name="Baten A."/>
            <person name="Bloomfield J."/>
            <person name="Borpatragohain P."/>
            <person name="He Z."/>
            <person name="Irish N."/>
            <person name="Irwin J."/>
            <person name="Liu K."/>
            <person name="Mauleon R.P."/>
            <person name="Moore J."/>
            <person name="Morris R."/>
            <person name="Ostergaard L."/>
            <person name="Wang B."/>
            <person name="Wells R."/>
        </authorList>
    </citation>
    <scope>NUCLEOTIDE SEQUENCE [LARGE SCALE GENOMIC DNA]</scope>
    <source>
        <strain evidence="1">R-o-18</strain>
        <tissue evidence="1">Leaf</tissue>
    </source>
</reference>
<proteinExistence type="predicted"/>
<sequence>MGLKTNIYITLLRFFAPQILHLPKTPITDPTQCLPKSGFRSSASVILSRLPEFKISAANF</sequence>
<dbReference type="Proteomes" id="UP000823674">
    <property type="component" value="Chromosome A06"/>
</dbReference>
<name>A0ABQ7M1D1_BRACM</name>
<protein>
    <submittedName>
        <fullName evidence="1">Uncharacterized protein</fullName>
    </submittedName>
</protein>
<gene>
    <name evidence="1" type="primary">A06g500550.1_BraROA</name>
    <name evidence="1" type="ORF">IGI04_021623</name>
</gene>
<organism evidence="1 2">
    <name type="scientific">Brassica rapa subsp. trilocularis</name>
    <dbReference type="NCBI Taxonomy" id="1813537"/>
    <lineage>
        <taxon>Eukaryota</taxon>
        <taxon>Viridiplantae</taxon>
        <taxon>Streptophyta</taxon>
        <taxon>Embryophyta</taxon>
        <taxon>Tracheophyta</taxon>
        <taxon>Spermatophyta</taxon>
        <taxon>Magnoliopsida</taxon>
        <taxon>eudicotyledons</taxon>
        <taxon>Gunneridae</taxon>
        <taxon>Pentapetalae</taxon>
        <taxon>rosids</taxon>
        <taxon>malvids</taxon>
        <taxon>Brassicales</taxon>
        <taxon>Brassicaceae</taxon>
        <taxon>Brassiceae</taxon>
        <taxon>Brassica</taxon>
    </lineage>
</organism>
<accession>A0ABQ7M1D1</accession>
<evidence type="ECO:0000313" key="2">
    <source>
        <dbReference type="Proteomes" id="UP000823674"/>
    </source>
</evidence>
<dbReference type="EMBL" id="JADBGQ010000006">
    <property type="protein sequence ID" value="KAG5391660.1"/>
    <property type="molecule type" value="Genomic_DNA"/>
</dbReference>
<evidence type="ECO:0000313" key="1">
    <source>
        <dbReference type="EMBL" id="KAG5391660.1"/>
    </source>
</evidence>
<keyword evidence="2" id="KW-1185">Reference proteome</keyword>
<comment type="caution">
    <text evidence="1">The sequence shown here is derived from an EMBL/GenBank/DDBJ whole genome shotgun (WGS) entry which is preliminary data.</text>
</comment>